<gene>
    <name evidence="1" type="ORF">PIBRA_LOCUS10150</name>
</gene>
<dbReference type="EMBL" id="CALOZG010000035">
    <property type="protein sequence ID" value="CAH4033924.1"/>
    <property type="molecule type" value="Genomic_DNA"/>
</dbReference>
<dbReference type="Proteomes" id="UP001152562">
    <property type="component" value="Unassembled WGS sequence"/>
</dbReference>
<dbReference type="AlphaFoldDB" id="A0A9P0TLI3"/>
<evidence type="ECO:0000313" key="2">
    <source>
        <dbReference type="Proteomes" id="UP001152562"/>
    </source>
</evidence>
<keyword evidence="2" id="KW-1185">Reference proteome</keyword>
<dbReference type="Gene3D" id="1.10.287.70">
    <property type="match status" value="1"/>
</dbReference>
<sequence length="74" mass="8319">MRLVMPGCVKHVRSVPMLRLLVLVTAMGLYLSMGATVFQAIEEPADRIKDENVRKAKTSFLQDHPCISGKYFPI</sequence>
<name>A0A9P0TLI3_PIEBR</name>
<protein>
    <submittedName>
        <fullName evidence="1">Uncharacterized protein</fullName>
    </submittedName>
</protein>
<reference evidence="1" key="1">
    <citation type="submission" date="2022-05" db="EMBL/GenBank/DDBJ databases">
        <authorList>
            <person name="Okamura Y."/>
        </authorList>
    </citation>
    <scope>NUCLEOTIDE SEQUENCE</scope>
</reference>
<proteinExistence type="predicted"/>
<comment type="caution">
    <text evidence="1">The sequence shown here is derived from an EMBL/GenBank/DDBJ whole genome shotgun (WGS) entry which is preliminary data.</text>
</comment>
<accession>A0A9P0TLI3</accession>
<organism evidence="1 2">
    <name type="scientific">Pieris brassicae</name>
    <name type="common">White butterfly</name>
    <name type="synonym">Large white butterfly</name>
    <dbReference type="NCBI Taxonomy" id="7116"/>
    <lineage>
        <taxon>Eukaryota</taxon>
        <taxon>Metazoa</taxon>
        <taxon>Ecdysozoa</taxon>
        <taxon>Arthropoda</taxon>
        <taxon>Hexapoda</taxon>
        <taxon>Insecta</taxon>
        <taxon>Pterygota</taxon>
        <taxon>Neoptera</taxon>
        <taxon>Endopterygota</taxon>
        <taxon>Lepidoptera</taxon>
        <taxon>Glossata</taxon>
        <taxon>Ditrysia</taxon>
        <taxon>Papilionoidea</taxon>
        <taxon>Pieridae</taxon>
        <taxon>Pierinae</taxon>
        <taxon>Pieris</taxon>
    </lineage>
</organism>
<evidence type="ECO:0000313" key="1">
    <source>
        <dbReference type="EMBL" id="CAH4033924.1"/>
    </source>
</evidence>